<dbReference type="EMBL" id="KZ613495">
    <property type="protein sequence ID" value="PMD18287.1"/>
    <property type="molecule type" value="Genomic_DNA"/>
</dbReference>
<sequence>MSERSSGETRDQDDLNSGVGQMSASCSRKRNRVPGHFSPIEFSRRQVVAQPQGCTLPDRFRSQLARHMQVSQWGIVYPTTPPIISCDG</sequence>
<dbReference type="PROSITE" id="PS51257">
    <property type="entry name" value="PROKAR_LIPOPROTEIN"/>
    <property type="match status" value="1"/>
</dbReference>
<reference evidence="2 3" key="1">
    <citation type="submission" date="2016-05" db="EMBL/GenBank/DDBJ databases">
        <title>A degradative enzymes factory behind the ericoid mycorrhizal symbiosis.</title>
        <authorList>
            <consortium name="DOE Joint Genome Institute"/>
            <person name="Martino E."/>
            <person name="Morin E."/>
            <person name="Grelet G."/>
            <person name="Kuo A."/>
            <person name="Kohler A."/>
            <person name="Daghino S."/>
            <person name="Barry K."/>
            <person name="Choi C."/>
            <person name="Cichocki N."/>
            <person name="Clum A."/>
            <person name="Copeland A."/>
            <person name="Hainaut M."/>
            <person name="Haridas S."/>
            <person name="Labutti K."/>
            <person name="Lindquist E."/>
            <person name="Lipzen A."/>
            <person name="Khouja H.-R."/>
            <person name="Murat C."/>
            <person name="Ohm R."/>
            <person name="Olson A."/>
            <person name="Spatafora J."/>
            <person name="Veneault-Fourrey C."/>
            <person name="Henrissat B."/>
            <person name="Grigoriev I."/>
            <person name="Martin F."/>
            <person name="Perotto S."/>
        </authorList>
    </citation>
    <scope>NUCLEOTIDE SEQUENCE [LARGE SCALE GENOMIC DNA]</scope>
    <source>
        <strain evidence="2 3">UAMH 7357</strain>
    </source>
</reference>
<feature type="region of interest" description="Disordered" evidence="1">
    <location>
        <begin position="1"/>
        <end position="38"/>
    </location>
</feature>
<keyword evidence="3" id="KW-1185">Reference proteome</keyword>
<dbReference type="Proteomes" id="UP000235672">
    <property type="component" value="Unassembled WGS sequence"/>
</dbReference>
<feature type="compositionally biased region" description="Basic and acidic residues" evidence="1">
    <location>
        <begin position="1"/>
        <end position="13"/>
    </location>
</feature>
<gene>
    <name evidence="2" type="ORF">NA56DRAFT_249861</name>
</gene>
<dbReference type="AlphaFoldDB" id="A0A2J6PW93"/>
<name>A0A2J6PW93_9HELO</name>
<proteinExistence type="predicted"/>
<accession>A0A2J6PW93</accession>
<evidence type="ECO:0000313" key="3">
    <source>
        <dbReference type="Proteomes" id="UP000235672"/>
    </source>
</evidence>
<protein>
    <submittedName>
        <fullName evidence="2">Uncharacterized protein</fullName>
    </submittedName>
</protein>
<evidence type="ECO:0000256" key="1">
    <source>
        <dbReference type="SAM" id="MobiDB-lite"/>
    </source>
</evidence>
<evidence type="ECO:0000313" key="2">
    <source>
        <dbReference type="EMBL" id="PMD18287.1"/>
    </source>
</evidence>
<organism evidence="2 3">
    <name type="scientific">Hyaloscypha hepaticicola</name>
    <dbReference type="NCBI Taxonomy" id="2082293"/>
    <lineage>
        <taxon>Eukaryota</taxon>
        <taxon>Fungi</taxon>
        <taxon>Dikarya</taxon>
        <taxon>Ascomycota</taxon>
        <taxon>Pezizomycotina</taxon>
        <taxon>Leotiomycetes</taxon>
        <taxon>Helotiales</taxon>
        <taxon>Hyaloscyphaceae</taxon>
        <taxon>Hyaloscypha</taxon>
    </lineage>
</organism>